<sequence>MAEPSVDLAAGEGASHGEAGGCARRRVALSGGEGDAPRAVVEKRPGNRKMQMKIKVFVIIGIIVLNSCTCTPNKIEGDGMYKDVHGKEIRKLTNTDGRTAPTGDSVDHVCPLGSFPCRSLIHSSHDTTQDLGGH</sequence>
<accession>A0A811R1Z3</accession>
<keyword evidence="3" id="KW-1185">Reference proteome</keyword>
<dbReference type="OrthoDB" id="669927at2759"/>
<proteinExistence type="predicted"/>
<evidence type="ECO:0000256" key="1">
    <source>
        <dbReference type="SAM" id="MobiDB-lite"/>
    </source>
</evidence>
<dbReference type="EMBL" id="CAJGYO010000012">
    <property type="protein sequence ID" value="CAD6264157.1"/>
    <property type="molecule type" value="Genomic_DNA"/>
</dbReference>
<gene>
    <name evidence="2" type="ORF">NCGR_LOCUS47462</name>
</gene>
<protein>
    <submittedName>
        <fullName evidence="2">Uncharacterized protein</fullName>
    </submittedName>
</protein>
<dbReference type="AlphaFoldDB" id="A0A811R1Z3"/>
<reference evidence="2" key="1">
    <citation type="submission" date="2020-10" db="EMBL/GenBank/DDBJ databases">
        <authorList>
            <person name="Han B."/>
            <person name="Lu T."/>
            <person name="Zhao Q."/>
            <person name="Huang X."/>
            <person name="Zhao Y."/>
        </authorList>
    </citation>
    <scope>NUCLEOTIDE SEQUENCE</scope>
</reference>
<dbReference type="Proteomes" id="UP000604825">
    <property type="component" value="Unassembled WGS sequence"/>
</dbReference>
<evidence type="ECO:0000313" key="3">
    <source>
        <dbReference type="Proteomes" id="UP000604825"/>
    </source>
</evidence>
<feature type="region of interest" description="Disordered" evidence="1">
    <location>
        <begin position="1"/>
        <end position="21"/>
    </location>
</feature>
<organism evidence="2 3">
    <name type="scientific">Miscanthus lutarioriparius</name>
    <dbReference type="NCBI Taxonomy" id="422564"/>
    <lineage>
        <taxon>Eukaryota</taxon>
        <taxon>Viridiplantae</taxon>
        <taxon>Streptophyta</taxon>
        <taxon>Embryophyta</taxon>
        <taxon>Tracheophyta</taxon>
        <taxon>Spermatophyta</taxon>
        <taxon>Magnoliopsida</taxon>
        <taxon>Liliopsida</taxon>
        <taxon>Poales</taxon>
        <taxon>Poaceae</taxon>
        <taxon>PACMAD clade</taxon>
        <taxon>Panicoideae</taxon>
        <taxon>Andropogonodae</taxon>
        <taxon>Andropogoneae</taxon>
        <taxon>Saccharinae</taxon>
        <taxon>Miscanthus</taxon>
    </lineage>
</organism>
<evidence type="ECO:0000313" key="2">
    <source>
        <dbReference type="EMBL" id="CAD6264157.1"/>
    </source>
</evidence>
<comment type="caution">
    <text evidence="2">The sequence shown here is derived from an EMBL/GenBank/DDBJ whole genome shotgun (WGS) entry which is preliminary data.</text>
</comment>
<name>A0A811R1Z3_9POAL</name>